<dbReference type="GO" id="GO:0000978">
    <property type="term" value="F:RNA polymerase II cis-regulatory region sequence-specific DNA binding"/>
    <property type="evidence" value="ECO:0007669"/>
    <property type="project" value="TreeGrafter"/>
</dbReference>
<comment type="subcellular location">
    <subcellularLocation>
        <location evidence="1">Nucleus</location>
    </subcellularLocation>
</comment>
<dbReference type="Pfam" id="PF00292">
    <property type="entry name" value="PAX"/>
    <property type="match status" value="1"/>
</dbReference>
<evidence type="ECO:0000256" key="3">
    <source>
        <dbReference type="ARBA" id="ARBA00022724"/>
    </source>
</evidence>
<name>A0A6V7UGF8_MELEN</name>
<evidence type="ECO:0000259" key="8">
    <source>
        <dbReference type="PROSITE" id="PS51057"/>
    </source>
</evidence>
<accession>A0A6V7UGF8</accession>
<dbReference type="EMBL" id="CAJEWN010000066">
    <property type="protein sequence ID" value="CAD2157552.1"/>
    <property type="molecule type" value="Genomic_DNA"/>
</dbReference>
<dbReference type="Gene3D" id="1.10.10.10">
    <property type="entry name" value="Winged helix-like DNA-binding domain superfamily/Winged helix DNA-binding domain"/>
    <property type="match status" value="2"/>
</dbReference>
<dbReference type="OrthoDB" id="3225452at2759"/>
<feature type="domain" description="Paired" evidence="8">
    <location>
        <begin position="215"/>
        <end position="338"/>
    </location>
</feature>
<evidence type="ECO:0000256" key="1">
    <source>
        <dbReference type="ARBA" id="ARBA00004123"/>
    </source>
</evidence>
<evidence type="ECO:0000256" key="4">
    <source>
        <dbReference type="ARBA" id="ARBA00023015"/>
    </source>
</evidence>
<keyword evidence="2" id="KW-0217">Developmental protein</keyword>
<dbReference type="PANTHER" id="PTHR45636:SF52">
    <property type="entry name" value="PAIRED DOMAIN-CONTAINING PROTEIN"/>
    <property type="match status" value="1"/>
</dbReference>
<evidence type="ECO:0000313" key="10">
    <source>
        <dbReference type="Proteomes" id="UP000580250"/>
    </source>
</evidence>
<evidence type="ECO:0000313" key="9">
    <source>
        <dbReference type="EMBL" id="CAD2157552.1"/>
    </source>
</evidence>
<dbReference type="InterPro" id="IPR036388">
    <property type="entry name" value="WH-like_DNA-bd_sf"/>
</dbReference>
<evidence type="ECO:0000256" key="7">
    <source>
        <dbReference type="ARBA" id="ARBA00023242"/>
    </source>
</evidence>
<comment type="caution">
    <text evidence="9">The sequence shown here is derived from an EMBL/GenBank/DDBJ whole genome shotgun (WGS) entry which is preliminary data.</text>
</comment>
<dbReference type="GO" id="GO:0005634">
    <property type="term" value="C:nucleus"/>
    <property type="evidence" value="ECO:0007669"/>
    <property type="project" value="UniProtKB-SubCell"/>
</dbReference>
<dbReference type="InterPro" id="IPR009057">
    <property type="entry name" value="Homeodomain-like_sf"/>
</dbReference>
<evidence type="ECO:0000256" key="6">
    <source>
        <dbReference type="ARBA" id="ARBA00023163"/>
    </source>
</evidence>
<keyword evidence="7" id="KW-0539">Nucleus</keyword>
<proteinExistence type="predicted"/>
<keyword evidence="5" id="KW-0238">DNA-binding</keyword>
<dbReference type="PROSITE" id="PS51057">
    <property type="entry name" value="PAIRED_2"/>
    <property type="match status" value="1"/>
</dbReference>
<reference evidence="9 10" key="1">
    <citation type="submission" date="2020-08" db="EMBL/GenBank/DDBJ databases">
        <authorList>
            <person name="Koutsovoulos G."/>
            <person name="Danchin GJ E."/>
        </authorList>
    </citation>
    <scope>NUCLEOTIDE SEQUENCE [LARGE SCALE GENOMIC DNA]</scope>
</reference>
<keyword evidence="6" id="KW-0804">Transcription</keyword>
<dbReference type="PRINTS" id="PR00027">
    <property type="entry name" value="PAIREDBOX"/>
</dbReference>
<evidence type="ECO:0000256" key="5">
    <source>
        <dbReference type="ARBA" id="ARBA00023125"/>
    </source>
</evidence>
<organism evidence="9 10">
    <name type="scientific">Meloidogyne enterolobii</name>
    <name type="common">Root-knot nematode worm</name>
    <name type="synonym">Meloidogyne mayaguensis</name>
    <dbReference type="NCBI Taxonomy" id="390850"/>
    <lineage>
        <taxon>Eukaryota</taxon>
        <taxon>Metazoa</taxon>
        <taxon>Ecdysozoa</taxon>
        <taxon>Nematoda</taxon>
        <taxon>Chromadorea</taxon>
        <taxon>Rhabditida</taxon>
        <taxon>Tylenchina</taxon>
        <taxon>Tylenchomorpha</taxon>
        <taxon>Tylenchoidea</taxon>
        <taxon>Meloidogynidae</taxon>
        <taxon>Meloidogyninae</taxon>
        <taxon>Meloidogyne</taxon>
    </lineage>
</organism>
<dbReference type="GO" id="GO:0000981">
    <property type="term" value="F:DNA-binding transcription factor activity, RNA polymerase II-specific"/>
    <property type="evidence" value="ECO:0007669"/>
    <property type="project" value="TreeGrafter"/>
</dbReference>
<keyword evidence="4" id="KW-0805">Transcription regulation</keyword>
<sequence length="354" mass="39375">MPIDAGQQQPPPLLRQIKIEPEPDNKNILSPISSSSSSLSNNYFIESPPIIDTSTPESLERDFTAWMKGELKGRKNCFTSLEPVSMYLSPLKGELVNNTTTQTCLLPSLNDRYSPPHYYTTLQPLLPLSNEERRFSLPSLSFKTNQTSDICCFALPSAGQSPSSSTHSSSSEGSPQIQRLNECEQLMPLSGLSTNTCEPSLDAINVGQIDSSASRSSGVNQLGRTYSPGLPLSMSERQQIVDLHKSGWKICDISKCLCITHSCVSKILQRYRTTGSVRPKDAKEGRQESPLVAAIRDYRTRLGIVRQSEIREQLIRDGLCRRENAPSRSSINHILRTKLNNNVVDSHRQNNKNK</sequence>
<keyword evidence="3" id="KW-0563">Paired box</keyword>
<dbReference type="InterPro" id="IPR001523">
    <property type="entry name" value="Paired_dom"/>
</dbReference>
<protein>
    <recommendedName>
        <fullName evidence="8">Paired domain-containing protein</fullName>
    </recommendedName>
</protein>
<dbReference type="SMART" id="SM00351">
    <property type="entry name" value="PAX"/>
    <property type="match status" value="1"/>
</dbReference>
<dbReference type="PANTHER" id="PTHR45636">
    <property type="entry name" value="PAIRED BOX PROTEIN PAX-6-RELATED-RELATED"/>
    <property type="match status" value="1"/>
</dbReference>
<dbReference type="InterPro" id="IPR043565">
    <property type="entry name" value="PAX_fam"/>
</dbReference>
<gene>
    <name evidence="9" type="ORF">MENT_LOCUS12683</name>
</gene>
<dbReference type="Proteomes" id="UP000580250">
    <property type="component" value="Unassembled WGS sequence"/>
</dbReference>
<evidence type="ECO:0000256" key="2">
    <source>
        <dbReference type="ARBA" id="ARBA00022473"/>
    </source>
</evidence>
<dbReference type="AlphaFoldDB" id="A0A6V7UGF8"/>
<dbReference type="SUPFAM" id="SSF46689">
    <property type="entry name" value="Homeodomain-like"/>
    <property type="match status" value="1"/>
</dbReference>